<dbReference type="Proteomes" id="UP000646827">
    <property type="component" value="Unassembled WGS sequence"/>
</dbReference>
<evidence type="ECO:0000313" key="1">
    <source>
        <dbReference type="EMBL" id="KAG2221623.1"/>
    </source>
</evidence>
<dbReference type="GO" id="GO:0000171">
    <property type="term" value="F:ribonuclease MRP activity"/>
    <property type="evidence" value="ECO:0007669"/>
    <property type="project" value="TreeGrafter"/>
</dbReference>
<dbReference type="GO" id="GO:0001682">
    <property type="term" value="P:tRNA 5'-leader removal"/>
    <property type="evidence" value="ECO:0007669"/>
    <property type="project" value="InterPro"/>
</dbReference>
<evidence type="ECO:0000313" key="2">
    <source>
        <dbReference type="Proteomes" id="UP000646827"/>
    </source>
</evidence>
<dbReference type="PANTHER" id="PTHR15396:SF1">
    <property type="entry name" value="RIBONUCLEASE P PROTEIN SUBUNIT P40"/>
    <property type="match status" value="1"/>
</dbReference>
<gene>
    <name evidence="1" type="ORF">INT45_005197</name>
</gene>
<dbReference type="GO" id="GO:0004526">
    <property type="term" value="F:ribonuclease P activity"/>
    <property type="evidence" value="ECO:0007669"/>
    <property type="project" value="TreeGrafter"/>
</dbReference>
<dbReference type="EMBL" id="JAEPRB010000104">
    <property type="protein sequence ID" value="KAG2221623.1"/>
    <property type="molecule type" value="Genomic_DNA"/>
</dbReference>
<reference evidence="1 2" key="1">
    <citation type="submission" date="2020-12" db="EMBL/GenBank/DDBJ databases">
        <title>Metabolic potential, ecology and presence of endohyphal bacteria is reflected in genomic diversity of Mucoromycotina.</title>
        <authorList>
            <person name="Muszewska A."/>
            <person name="Okrasinska A."/>
            <person name="Steczkiewicz K."/>
            <person name="Drgas O."/>
            <person name="Orlowska M."/>
            <person name="Perlinska-Lenart U."/>
            <person name="Aleksandrzak-Piekarczyk T."/>
            <person name="Szatraj K."/>
            <person name="Zielenkiewicz U."/>
            <person name="Pilsyk S."/>
            <person name="Malc E."/>
            <person name="Mieczkowski P."/>
            <person name="Kruszewska J.S."/>
            <person name="Biernat P."/>
            <person name="Pawlowska J."/>
        </authorList>
    </citation>
    <scope>NUCLEOTIDE SEQUENCE [LARGE SCALE GENOMIC DNA]</scope>
    <source>
        <strain evidence="1 2">CBS 142.35</strain>
    </source>
</reference>
<keyword evidence="2" id="KW-1185">Reference proteome</keyword>
<dbReference type="InterPro" id="IPR013893">
    <property type="entry name" value="RNase_P_Rpp40"/>
</dbReference>
<dbReference type="GO" id="GO:0000172">
    <property type="term" value="C:ribonuclease MRP complex"/>
    <property type="evidence" value="ECO:0007669"/>
    <property type="project" value="TreeGrafter"/>
</dbReference>
<proteinExistence type="predicted"/>
<organism evidence="1 2">
    <name type="scientific">Circinella minor</name>
    <dbReference type="NCBI Taxonomy" id="1195481"/>
    <lineage>
        <taxon>Eukaryota</taxon>
        <taxon>Fungi</taxon>
        <taxon>Fungi incertae sedis</taxon>
        <taxon>Mucoromycota</taxon>
        <taxon>Mucoromycotina</taxon>
        <taxon>Mucoromycetes</taxon>
        <taxon>Mucorales</taxon>
        <taxon>Lichtheimiaceae</taxon>
        <taxon>Circinella</taxon>
    </lineage>
</organism>
<comment type="caution">
    <text evidence="1">The sequence shown here is derived from an EMBL/GenBank/DDBJ whole genome shotgun (WGS) entry which is preliminary data.</text>
</comment>
<dbReference type="AlphaFoldDB" id="A0A8H7S530"/>
<accession>A0A8H7S530</accession>
<dbReference type="GO" id="GO:0030681">
    <property type="term" value="C:multimeric ribonuclease P complex"/>
    <property type="evidence" value="ECO:0007669"/>
    <property type="project" value="TreeGrafter"/>
</dbReference>
<protein>
    <submittedName>
        <fullName evidence="1">Uncharacterized protein</fullName>
    </submittedName>
</protein>
<dbReference type="PANTHER" id="PTHR15396">
    <property type="entry name" value="RIBONUCLEASE P PROTEIN SUBUNIT P40"/>
    <property type="match status" value="1"/>
</dbReference>
<dbReference type="Pfam" id="PF08584">
    <property type="entry name" value="Ribonuc_P_40"/>
    <property type="match status" value="1"/>
</dbReference>
<dbReference type="OrthoDB" id="63112at2759"/>
<dbReference type="GO" id="GO:0000447">
    <property type="term" value="P:endonucleolytic cleavage in ITS1 to separate SSU-rRNA from 5.8S rRNA and LSU-rRNA from tricistronic rRNA transcript (SSU-rRNA, 5.8S rRNA, LSU-rRNA)"/>
    <property type="evidence" value="ECO:0007669"/>
    <property type="project" value="TreeGrafter"/>
</dbReference>
<sequence length="357" mass="41119">MSQSAYLSNYEPTQSYGSLSYFDFEQHSKEWQQVISTHSFNHKLSVFLPFCDTEIVRNHLNDVTAGNYYQGSLLLSSILDPNFLTNVIRSGKLIFSLTKSTYESFGIVAEHGQNKQDRLRQKYIVIVDLHDRKLVPNSKKYDRLKSCIENTFTDPIKIIATFVDKVSGESKDIPWPSTVTTTMQKKSMDMKIDPLNYIHIPTLDELRIPLTTKPDTTWQYNTLKSLEWVGLANIKANRITANDKPESFVSVYNPPTSASTGSGVLIQWIGLIHPLFIHHIMISIKKILVTKKEDMKWVSLSTWGYRDSPFTWESQQHYYFTNGENDYTFILLSPTEITTKQVPTISYQMYGSDHIQK</sequence>
<name>A0A8H7S530_9FUNG</name>